<sequence length="286" mass="31705">MNQRIFTLLIVAALFTSNCKTPLPRIIGEGKTEEAKQRLLDGGDPNDIDCESSLYMAARIGDIDLVKLLLEKGADPNLRSRECVYGSGFLRYRAGNRSPLEKAKTLEIAKLLVNKGANPNFGGFREAFGAAHDETPLLVQIELEQYDIAEFLVKSGASVNIYVTSTGKNIFLQKLDRKEVAGKAGAQKLKALLVSKGAKDLDLSKSASLSLTPVASYTHLTNGESTLMPSNIANALFQDPSKFVPLTMDAKDRRYYHYSEFVINETQMNLHEWLIHRKNQLGQIKK</sequence>
<dbReference type="OrthoDB" id="346006at2"/>
<proteinExistence type="predicted"/>
<comment type="caution">
    <text evidence="4">The sequence shown here is derived from an EMBL/GenBank/DDBJ whole genome shotgun (WGS) entry which is preliminary data.</text>
</comment>
<dbReference type="InterPro" id="IPR051165">
    <property type="entry name" value="Multifunctional_ANK_Repeat"/>
</dbReference>
<organism evidence="4 5">
    <name type="scientific">Leptospira idonii</name>
    <dbReference type="NCBI Taxonomy" id="1193500"/>
    <lineage>
        <taxon>Bacteria</taxon>
        <taxon>Pseudomonadati</taxon>
        <taxon>Spirochaetota</taxon>
        <taxon>Spirochaetia</taxon>
        <taxon>Leptospirales</taxon>
        <taxon>Leptospiraceae</taxon>
        <taxon>Leptospira</taxon>
    </lineage>
</organism>
<dbReference type="AlphaFoldDB" id="A0A4V3JXL9"/>
<dbReference type="InterPro" id="IPR036770">
    <property type="entry name" value="Ankyrin_rpt-contain_sf"/>
</dbReference>
<evidence type="ECO:0000313" key="5">
    <source>
        <dbReference type="Proteomes" id="UP000298058"/>
    </source>
</evidence>
<dbReference type="InterPro" id="IPR002110">
    <property type="entry name" value="Ankyrin_rpt"/>
</dbReference>
<reference evidence="4" key="1">
    <citation type="journal article" date="2019" name="PLoS Negl. Trop. Dis.">
        <title>Revisiting the worldwide diversity of Leptospira species in the environment.</title>
        <authorList>
            <person name="Vincent A.T."/>
            <person name="Schiettekatte O."/>
            <person name="Bourhy P."/>
            <person name="Veyrier F.J."/>
            <person name="Picardeau M."/>
        </authorList>
    </citation>
    <scope>NUCLEOTIDE SEQUENCE [LARGE SCALE GENOMIC DNA]</scope>
    <source>
        <strain evidence="4">201300427</strain>
    </source>
</reference>
<dbReference type="Gene3D" id="1.25.40.20">
    <property type="entry name" value="Ankyrin repeat-containing domain"/>
    <property type="match status" value="2"/>
</dbReference>
<evidence type="ECO:0000313" key="4">
    <source>
        <dbReference type="EMBL" id="TGN17398.1"/>
    </source>
</evidence>
<dbReference type="SUPFAM" id="SSF48403">
    <property type="entry name" value="Ankyrin repeat"/>
    <property type="match status" value="1"/>
</dbReference>
<dbReference type="Pfam" id="PF00023">
    <property type="entry name" value="Ank"/>
    <property type="match status" value="1"/>
</dbReference>
<dbReference type="SMART" id="SM00248">
    <property type="entry name" value="ANK"/>
    <property type="match status" value="3"/>
</dbReference>
<protein>
    <submittedName>
        <fullName evidence="4">Ankyrin repeat domain-containing protein</fullName>
    </submittedName>
</protein>
<dbReference type="EMBL" id="RQHW01000078">
    <property type="protein sequence ID" value="TGN17398.1"/>
    <property type="molecule type" value="Genomic_DNA"/>
</dbReference>
<dbReference type="PROSITE" id="PS50088">
    <property type="entry name" value="ANK_REPEAT"/>
    <property type="match status" value="1"/>
</dbReference>
<dbReference type="Proteomes" id="UP000298058">
    <property type="component" value="Unassembled WGS sequence"/>
</dbReference>
<evidence type="ECO:0000256" key="3">
    <source>
        <dbReference type="PROSITE-ProRule" id="PRU00023"/>
    </source>
</evidence>
<dbReference type="PANTHER" id="PTHR24123">
    <property type="entry name" value="ANKYRIN REPEAT-CONTAINING"/>
    <property type="match status" value="1"/>
</dbReference>
<feature type="repeat" description="ANK" evidence="3">
    <location>
        <begin position="49"/>
        <end position="81"/>
    </location>
</feature>
<gene>
    <name evidence="4" type="ORF">EHS15_17850</name>
</gene>
<keyword evidence="2 3" id="KW-0040">ANK repeat</keyword>
<keyword evidence="5" id="KW-1185">Reference proteome</keyword>
<dbReference type="PROSITE" id="PS50297">
    <property type="entry name" value="ANK_REP_REGION"/>
    <property type="match status" value="1"/>
</dbReference>
<accession>A0A4V3JXL9</accession>
<dbReference type="RefSeq" id="WP_135761951.1">
    <property type="nucleotide sequence ID" value="NZ_RQHW01000078.1"/>
</dbReference>
<dbReference type="PANTHER" id="PTHR24123:SF33">
    <property type="entry name" value="PROTEIN HOS4"/>
    <property type="match status" value="1"/>
</dbReference>
<evidence type="ECO:0000256" key="2">
    <source>
        <dbReference type="ARBA" id="ARBA00023043"/>
    </source>
</evidence>
<name>A0A4V3JXL9_9LEPT</name>
<evidence type="ECO:0000256" key="1">
    <source>
        <dbReference type="ARBA" id="ARBA00022737"/>
    </source>
</evidence>
<keyword evidence="1" id="KW-0677">Repeat</keyword>